<dbReference type="InterPro" id="IPR036322">
    <property type="entry name" value="WD40_repeat_dom_sf"/>
</dbReference>
<protein>
    <recommendedName>
        <fullName evidence="4">F-box domain-containing protein</fullName>
    </recommendedName>
</protein>
<dbReference type="STRING" id="1003232.J9DJI5"/>
<evidence type="ECO:0000313" key="5">
    <source>
        <dbReference type="EMBL" id="EJW01532.1"/>
    </source>
</evidence>
<dbReference type="InterPro" id="IPR020472">
    <property type="entry name" value="WD40_PAC1"/>
</dbReference>
<accession>J9DJI5</accession>
<dbReference type="Pfam" id="PF00400">
    <property type="entry name" value="WD40"/>
    <property type="match status" value="5"/>
</dbReference>
<keyword evidence="2" id="KW-0677">Repeat</keyword>
<dbReference type="SMART" id="SM00320">
    <property type="entry name" value="WD40"/>
    <property type="match status" value="6"/>
</dbReference>
<evidence type="ECO:0000256" key="3">
    <source>
        <dbReference type="PROSITE-ProRule" id="PRU00221"/>
    </source>
</evidence>
<keyword evidence="1 3" id="KW-0853">WD repeat</keyword>
<dbReference type="AlphaFoldDB" id="J9DJI5"/>
<evidence type="ECO:0000313" key="6">
    <source>
        <dbReference type="Proteomes" id="UP000003163"/>
    </source>
</evidence>
<feature type="repeat" description="WD" evidence="3">
    <location>
        <begin position="201"/>
        <end position="231"/>
    </location>
</feature>
<feature type="domain" description="F-box" evidence="4">
    <location>
        <begin position="33"/>
        <end position="80"/>
    </location>
</feature>
<evidence type="ECO:0000259" key="4">
    <source>
        <dbReference type="PROSITE" id="PS50181"/>
    </source>
</evidence>
<dbReference type="PROSITE" id="PS50294">
    <property type="entry name" value="WD_REPEATS_REGION"/>
    <property type="match status" value="3"/>
</dbReference>
<dbReference type="Proteomes" id="UP000003163">
    <property type="component" value="Unassembled WGS sequence"/>
</dbReference>
<dbReference type="Gene3D" id="2.130.10.10">
    <property type="entry name" value="YVTN repeat-like/Quinoprotein amine dehydrogenase"/>
    <property type="match status" value="1"/>
</dbReference>
<feature type="repeat" description="WD" evidence="3">
    <location>
        <begin position="161"/>
        <end position="200"/>
    </location>
</feature>
<dbReference type="PROSITE" id="PS50181">
    <property type="entry name" value="FBOX"/>
    <property type="match status" value="1"/>
</dbReference>
<dbReference type="VEuPathDB" id="MicrosporidiaDB:EDEG_00423"/>
<dbReference type="SUPFAM" id="SSF50978">
    <property type="entry name" value="WD40 repeat-like"/>
    <property type="match status" value="1"/>
</dbReference>
<feature type="repeat" description="WD" evidence="3">
    <location>
        <begin position="319"/>
        <end position="362"/>
    </location>
</feature>
<dbReference type="InterPro" id="IPR050995">
    <property type="entry name" value="WD-F-box_domain-protein"/>
</dbReference>
<dbReference type="CDD" id="cd00200">
    <property type="entry name" value="WD40"/>
    <property type="match status" value="1"/>
</dbReference>
<dbReference type="PANTHER" id="PTHR14604:SF4">
    <property type="entry name" value="F-BOX DOMAIN-CONTAINING PROTEIN"/>
    <property type="match status" value="1"/>
</dbReference>
<keyword evidence="6" id="KW-1185">Reference proteome</keyword>
<dbReference type="InParanoid" id="J9DJI5"/>
<sequence length="439" mass="50769">MNYKKRRLDSNKGFQEQKNTNKISHSHKICMNPEKFYSLPCELHYKILQNLSLSQTRTFMFSNKKNYSILHKNYQFWRDKYLNEYEEEDQSFDTVEEFKEKIKEKITNRLAVIRGDGEIKYDINSDQLDITHIITKGEYIFCSSDDQRIKIYRNRVLESVLSGHFGGVWAFDVTNNFIVSGSTDKTIRIWERSSGACLHVLKGHRSTIRCLKATESHIVSGGRDSFIKVWDFMGNLLHTLNAHSLSVRCIDTYQNLVVSGSYDGTVVVWDFIDGKKLYNLKYHLQRVYCVKIDKKYIISGGQDGNIFVSNHSGNLLHSLKGHRSIVAWLAINYENKREYLFSSGADGNVVKWDMHTGQKEYTIHEQAHITGMKIYNGLMVVARNNGVNLYSTKSGKLIRSLLDNALLVYDITFVDNRIIIGYKSANSAHLMILDYKITK</sequence>
<dbReference type="InterPro" id="IPR015943">
    <property type="entry name" value="WD40/YVTN_repeat-like_dom_sf"/>
</dbReference>
<name>J9DJI5_EDHAE</name>
<feature type="repeat" description="WD" evidence="3">
    <location>
        <begin position="240"/>
        <end position="279"/>
    </location>
</feature>
<dbReference type="EMBL" id="AFBI03000005">
    <property type="protein sequence ID" value="EJW01532.1"/>
    <property type="molecule type" value="Genomic_DNA"/>
</dbReference>
<reference evidence="5 6" key="1">
    <citation type="submission" date="2011-08" db="EMBL/GenBank/DDBJ databases">
        <authorList>
            <person name="Liu Z.J."/>
            <person name="Shi F.L."/>
            <person name="Lu J.Q."/>
            <person name="Li M."/>
            <person name="Wang Z.L."/>
        </authorList>
    </citation>
    <scope>NUCLEOTIDE SEQUENCE [LARGE SCALE GENOMIC DNA]</scope>
    <source>
        <strain evidence="5 6">USNM 41457</strain>
    </source>
</reference>
<organism evidence="5 6">
    <name type="scientific">Edhazardia aedis (strain USNM 41457)</name>
    <name type="common">Microsporidian parasite</name>
    <dbReference type="NCBI Taxonomy" id="1003232"/>
    <lineage>
        <taxon>Eukaryota</taxon>
        <taxon>Fungi</taxon>
        <taxon>Fungi incertae sedis</taxon>
        <taxon>Microsporidia</taxon>
        <taxon>Edhazardia</taxon>
    </lineage>
</organism>
<evidence type="ECO:0000256" key="1">
    <source>
        <dbReference type="ARBA" id="ARBA00022574"/>
    </source>
</evidence>
<evidence type="ECO:0000256" key="2">
    <source>
        <dbReference type="ARBA" id="ARBA00022737"/>
    </source>
</evidence>
<dbReference type="PROSITE" id="PS50082">
    <property type="entry name" value="WD_REPEATS_2"/>
    <property type="match status" value="4"/>
</dbReference>
<reference evidence="6" key="2">
    <citation type="submission" date="2015-07" db="EMBL/GenBank/DDBJ databases">
        <title>Contrasting host-pathogen interactions and genome evolution in two generalist and specialist microsporidian pathogens of mosquitoes.</title>
        <authorList>
            <consortium name="The Broad Institute Genomics Platform"/>
            <consortium name="The Broad Institute Genome Sequencing Center for Infectious Disease"/>
            <person name="Cuomo C.A."/>
            <person name="Sanscrainte N.D."/>
            <person name="Goldberg J.M."/>
            <person name="Heiman D."/>
            <person name="Young S."/>
            <person name="Zeng Q."/>
            <person name="Becnel J.J."/>
            <person name="Birren B.W."/>
        </authorList>
    </citation>
    <scope>NUCLEOTIDE SEQUENCE [LARGE SCALE GENOMIC DNA]</scope>
    <source>
        <strain evidence="6">USNM 41457</strain>
    </source>
</reference>
<dbReference type="PRINTS" id="PR00320">
    <property type="entry name" value="GPROTEINBRPT"/>
</dbReference>
<dbReference type="OMA" id="DAMINIY"/>
<dbReference type="HOGENOM" id="CLU_000288_103_6_1"/>
<dbReference type="OrthoDB" id="190105at2759"/>
<dbReference type="PANTHER" id="PTHR14604">
    <property type="entry name" value="WD40 REPEAT PF20"/>
    <property type="match status" value="1"/>
</dbReference>
<gene>
    <name evidence="5" type="ORF">EDEG_00423</name>
</gene>
<dbReference type="InterPro" id="IPR001810">
    <property type="entry name" value="F-box_dom"/>
</dbReference>
<proteinExistence type="predicted"/>
<dbReference type="InterPro" id="IPR001680">
    <property type="entry name" value="WD40_rpt"/>
</dbReference>
<comment type="caution">
    <text evidence="5">The sequence shown here is derived from an EMBL/GenBank/DDBJ whole genome shotgun (WGS) entry which is preliminary data.</text>
</comment>